<organism evidence="1 2">
    <name type="scientific">Arthrobotrys musiformis</name>
    <dbReference type="NCBI Taxonomy" id="47236"/>
    <lineage>
        <taxon>Eukaryota</taxon>
        <taxon>Fungi</taxon>
        <taxon>Dikarya</taxon>
        <taxon>Ascomycota</taxon>
        <taxon>Pezizomycotina</taxon>
        <taxon>Orbiliomycetes</taxon>
        <taxon>Orbiliales</taxon>
        <taxon>Orbiliaceae</taxon>
        <taxon>Arthrobotrys</taxon>
    </lineage>
</organism>
<accession>A0AAV9VU62</accession>
<comment type="caution">
    <text evidence="1">The sequence shown here is derived from an EMBL/GenBank/DDBJ whole genome shotgun (WGS) entry which is preliminary data.</text>
</comment>
<protein>
    <recommendedName>
        <fullName evidence="3">Tc1-like transposase DDE domain-containing protein</fullName>
    </recommendedName>
</protein>
<dbReference type="InterPro" id="IPR036397">
    <property type="entry name" value="RNaseH_sf"/>
</dbReference>
<dbReference type="Gene3D" id="3.30.420.10">
    <property type="entry name" value="Ribonuclease H-like superfamily/Ribonuclease H"/>
    <property type="match status" value="1"/>
</dbReference>
<dbReference type="EMBL" id="JAVHJL010000012">
    <property type="protein sequence ID" value="KAK6495891.1"/>
    <property type="molecule type" value="Genomic_DNA"/>
</dbReference>
<proteinExistence type="predicted"/>
<evidence type="ECO:0008006" key="3">
    <source>
        <dbReference type="Google" id="ProtNLM"/>
    </source>
</evidence>
<evidence type="ECO:0000313" key="2">
    <source>
        <dbReference type="Proteomes" id="UP001370758"/>
    </source>
</evidence>
<sequence length="84" mass="9923">MERIDAPPQSPDLNVIENVWAILRLRIAKWPIAKNREELKRQITVEWDRLRPCDYENCIDSLRNRLVSLVSLIPHKRTLNVGHV</sequence>
<evidence type="ECO:0000313" key="1">
    <source>
        <dbReference type="EMBL" id="KAK6495891.1"/>
    </source>
</evidence>
<gene>
    <name evidence="1" type="ORF">TWF481_002936</name>
</gene>
<dbReference type="AlphaFoldDB" id="A0AAV9VU62"/>
<name>A0AAV9VU62_9PEZI</name>
<dbReference type="GO" id="GO:0003676">
    <property type="term" value="F:nucleic acid binding"/>
    <property type="evidence" value="ECO:0007669"/>
    <property type="project" value="InterPro"/>
</dbReference>
<dbReference type="Proteomes" id="UP001370758">
    <property type="component" value="Unassembled WGS sequence"/>
</dbReference>
<reference evidence="1 2" key="1">
    <citation type="submission" date="2023-08" db="EMBL/GenBank/DDBJ databases">
        <authorList>
            <person name="Palmer J.M."/>
        </authorList>
    </citation>
    <scope>NUCLEOTIDE SEQUENCE [LARGE SCALE GENOMIC DNA]</scope>
    <source>
        <strain evidence="1 2">TWF481</strain>
    </source>
</reference>
<keyword evidence="2" id="KW-1185">Reference proteome</keyword>